<dbReference type="GO" id="GO:0016787">
    <property type="term" value="F:hydrolase activity"/>
    <property type="evidence" value="ECO:0007669"/>
    <property type="project" value="InterPro"/>
</dbReference>
<dbReference type="InterPro" id="IPR012347">
    <property type="entry name" value="Ferritin-like"/>
</dbReference>
<dbReference type="Pfam" id="PF21349">
    <property type="entry name" value="RUBY_RBDX"/>
    <property type="match status" value="1"/>
</dbReference>
<dbReference type="EMBL" id="NHOC01000007">
    <property type="protein sequence ID" value="OUM20250.1"/>
    <property type="molecule type" value="Genomic_DNA"/>
</dbReference>
<dbReference type="InterPro" id="IPR024934">
    <property type="entry name" value="Rubredoxin-like_dom"/>
</dbReference>
<dbReference type="PROSITE" id="PS50905">
    <property type="entry name" value="FERRITIN_LIKE"/>
    <property type="match status" value="1"/>
</dbReference>
<dbReference type="InterPro" id="IPR003251">
    <property type="entry name" value="Rr_diiron-bd_dom"/>
</dbReference>
<evidence type="ECO:0000256" key="3">
    <source>
        <dbReference type="ARBA" id="ARBA00022982"/>
    </source>
</evidence>
<evidence type="ECO:0000256" key="1">
    <source>
        <dbReference type="ARBA" id="ARBA00001965"/>
    </source>
</evidence>
<dbReference type="Pfam" id="PF02915">
    <property type="entry name" value="Rubrerythrin"/>
    <property type="match status" value="1"/>
</dbReference>
<evidence type="ECO:0000259" key="4">
    <source>
        <dbReference type="PROSITE" id="PS50903"/>
    </source>
</evidence>
<name>A0A252F3Q5_9FIRM</name>
<dbReference type="PANTHER" id="PTHR33746:SF4">
    <property type="entry name" value="RUBRERYTHRIN"/>
    <property type="match status" value="1"/>
</dbReference>
<comment type="caution">
    <text evidence="6">The sequence shown here is derived from an EMBL/GenBank/DDBJ whole genome shotgun (WGS) entry which is preliminary data.</text>
</comment>
<dbReference type="Gene3D" id="3.60.21.10">
    <property type="match status" value="1"/>
</dbReference>
<sequence length="419" mass="47692">MHIMKIQKVEQPVIRLPWVNSMGVIGDPGCEGLGTYNMKVYAGTLEKSAEDDITLIAGDLVPAGNAHYYEEISALTEVIAHNDIYVLRGNHDTGAYTDYFGRKNYALLAKEFSVVVLDNAMRTFESDGLELLKQVLQMEEVHQVIIAFHIPIPNHFIRNSVSEEEFERLKEAYTPWKNKVKYFLCGHVHSRFEDRIDGIPLICTGGGGALIEDVSEDIRACDVEHHMVHFFMEKNELAYRFDELSENAYDTERKVPILRENLEKTVASELMAHLKYLMFADRAKRRGMDRIANLFEALAASEYHHARNFYSVIQNKMPFGESVEAFIPGEEFEYQHFYKMMEEYALQKDAPLTKQAFSGAAAAEKVHTELLKEAAAIDNFDKETVYVCPICGYVMTGDPVPDRCPVCGGPKRQFEVFQS</sequence>
<organism evidence="6 7">
    <name type="scientific">Butyricicoccus porcorum</name>
    <dbReference type="NCBI Taxonomy" id="1945634"/>
    <lineage>
        <taxon>Bacteria</taxon>
        <taxon>Bacillati</taxon>
        <taxon>Bacillota</taxon>
        <taxon>Clostridia</taxon>
        <taxon>Eubacteriales</taxon>
        <taxon>Butyricicoccaceae</taxon>
        <taxon>Butyricicoccus</taxon>
    </lineage>
</organism>
<keyword evidence="3" id="KW-0249">Electron transport</keyword>
<protein>
    <submittedName>
        <fullName evidence="6">Rubrerythrin family protein</fullName>
    </submittedName>
</protein>
<accession>A0A252F3Q5</accession>
<dbReference type="GO" id="GO:0016491">
    <property type="term" value="F:oxidoreductase activity"/>
    <property type="evidence" value="ECO:0007669"/>
    <property type="project" value="InterPro"/>
</dbReference>
<keyword evidence="2" id="KW-0813">Transport</keyword>
<feature type="domain" description="Rubredoxin-like" evidence="4">
    <location>
        <begin position="383"/>
        <end position="417"/>
    </location>
</feature>
<dbReference type="SUPFAM" id="SSF47240">
    <property type="entry name" value="Ferritin-like"/>
    <property type="match status" value="1"/>
</dbReference>
<evidence type="ECO:0000256" key="2">
    <source>
        <dbReference type="ARBA" id="ARBA00022448"/>
    </source>
</evidence>
<dbReference type="OrthoDB" id="9799749at2"/>
<evidence type="ECO:0000313" key="7">
    <source>
        <dbReference type="Proteomes" id="UP000194903"/>
    </source>
</evidence>
<dbReference type="InterPro" id="IPR009040">
    <property type="entry name" value="Ferritin-like_diiron"/>
</dbReference>
<dbReference type="InterPro" id="IPR048574">
    <property type="entry name" value="RUBY_RBDX"/>
</dbReference>
<dbReference type="GO" id="GO:0005506">
    <property type="term" value="F:iron ion binding"/>
    <property type="evidence" value="ECO:0007669"/>
    <property type="project" value="InterPro"/>
</dbReference>
<dbReference type="InterPro" id="IPR052753">
    <property type="entry name" value="Rbr2/Nigerythrin"/>
</dbReference>
<dbReference type="PANTHER" id="PTHR33746">
    <property type="entry name" value="RUBRERYTHRIN"/>
    <property type="match status" value="1"/>
</dbReference>
<proteinExistence type="predicted"/>
<reference evidence="6 7" key="1">
    <citation type="submission" date="2017-05" db="EMBL/GenBank/DDBJ databases">
        <title>Butyricicoccus porcorum sp. nov. a butyrate-producing bacterium from the swine intestinal tract.</title>
        <authorList>
            <person name="Trachsel J."/>
            <person name="Humphrey S."/>
            <person name="Allen H.K."/>
        </authorList>
    </citation>
    <scope>NUCLEOTIDE SEQUENCE [LARGE SCALE GENOMIC DNA]</scope>
    <source>
        <strain evidence="6">BB10</strain>
    </source>
</reference>
<dbReference type="Proteomes" id="UP000194903">
    <property type="component" value="Unassembled WGS sequence"/>
</dbReference>
<gene>
    <name evidence="6" type="ORF">CBW42_09390</name>
</gene>
<keyword evidence="7" id="KW-1185">Reference proteome</keyword>
<dbReference type="PROSITE" id="PS50903">
    <property type="entry name" value="RUBREDOXIN_LIKE"/>
    <property type="match status" value="1"/>
</dbReference>
<feature type="domain" description="Ferritin-like diiron" evidence="5">
    <location>
        <begin position="252"/>
        <end position="382"/>
    </location>
</feature>
<dbReference type="AlphaFoldDB" id="A0A252F3Q5"/>
<dbReference type="InterPro" id="IPR009078">
    <property type="entry name" value="Ferritin-like_SF"/>
</dbReference>
<evidence type="ECO:0000313" key="6">
    <source>
        <dbReference type="EMBL" id="OUM20250.1"/>
    </source>
</evidence>
<dbReference type="Gene3D" id="2.20.28.10">
    <property type="match status" value="1"/>
</dbReference>
<dbReference type="SUPFAM" id="SSF56300">
    <property type="entry name" value="Metallo-dependent phosphatases"/>
    <property type="match status" value="1"/>
</dbReference>
<dbReference type="Pfam" id="PF00149">
    <property type="entry name" value="Metallophos"/>
    <property type="match status" value="1"/>
</dbReference>
<dbReference type="CDD" id="cd00729">
    <property type="entry name" value="rubredoxin_SM"/>
    <property type="match status" value="1"/>
</dbReference>
<dbReference type="SUPFAM" id="SSF57802">
    <property type="entry name" value="Rubredoxin-like"/>
    <property type="match status" value="1"/>
</dbReference>
<comment type="cofactor">
    <cofactor evidence="1">
        <name>Fe(3+)</name>
        <dbReference type="ChEBI" id="CHEBI:29034"/>
    </cofactor>
</comment>
<dbReference type="Gene3D" id="1.20.1260.10">
    <property type="match status" value="1"/>
</dbReference>
<evidence type="ECO:0000259" key="5">
    <source>
        <dbReference type="PROSITE" id="PS50905"/>
    </source>
</evidence>
<dbReference type="InterPro" id="IPR004843">
    <property type="entry name" value="Calcineurin-like_PHP"/>
</dbReference>
<dbReference type="InterPro" id="IPR029052">
    <property type="entry name" value="Metallo-depent_PP-like"/>
</dbReference>